<dbReference type="SUPFAM" id="SSF52172">
    <property type="entry name" value="CheY-like"/>
    <property type="match status" value="1"/>
</dbReference>
<dbReference type="SMART" id="SM00388">
    <property type="entry name" value="HisKA"/>
    <property type="match status" value="1"/>
</dbReference>
<feature type="domain" description="Histidine kinase" evidence="9">
    <location>
        <begin position="352"/>
        <end position="572"/>
    </location>
</feature>
<evidence type="ECO:0000313" key="11">
    <source>
        <dbReference type="EMBL" id="SEQ09550.1"/>
    </source>
</evidence>
<dbReference type="SUPFAM" id="SSF47384">
    <property type="entry name" value="Homodimeric domain of signal transducing histidine kinase"/>
    <property type="match status" value="1"/>
</dbReference>
<protein>
    <recommendedName>
        <fullName evidence="2">histidine kinase</fullName>
        <ecNumber evidence="2">2.7.13.3</ecNumber>
    </recommendedName>
</protein>
<dbReference type="InterPro" id="IPR003661">
    <property type="entry name" value="HisK_dim/P_dom"/>
</dbReference>
<keyword evidence="5 11" id="KW-0418">Kinase</keyword>
<dbReference type="SUPFAM" id="SSF55874">
    <property type="entry name" value="ATPase domain of HSP90 chaperone/DNA topoisomerase II/histidine kinase"/>
    <property type="match status" value="1"/>
</dbReference>
<dbReference type="GO" id="GO:0000155">
    <property type="term" value="F:phosphorelay sensor kinase activity"/>
    <property type="evidence" value="ECO:0007669"/>
    <property type="project" value="InterPro"/>
</dbReference>
<keyword evidence="3 7" id="KW-0597">Phosphoprotein</keyword>
<dbReference type="InterPro" id="IPR011006">
    <property type="entry name" value="CheY-like_superfamily"/>
</dbReference>
<evidence type="ECO:0000259" key="10">
    <source>
        <dbReference type="PROSITE" id="PS50110"/>
    </source>
</evidence>
<dbReference type="Proteomes" id="UP000198648">
    <property type="component" value="Unassembled WGS sequence"/>
</dbReference>
<dbReference type="Gene3D" id="3.40.50.2300">
    <property type="match status" value="1"/>
</dbReference>
<dbReference type="Gene3D" id="3.30.565.10">
    <property type="entry name" value="Histidine kinase-like ATPase, C-terminal domain"/>
    <property type="match status" value="1"/>
</dbReference>
<dbReference type="PROSITE" id="PS50109">
    <property type="entry name" value="HIS_KIN"/>
    <property type="match status" value="1"/>
</dbReference>
<name>A0A1H9D7W9_9FLAO</name>
<dbReference type="InterPro" id="IPR007892">
    <property type="entry name" value="CHASE4"/>
</dbReference>
<dbReference type="FunFam" id="3.30.565.10:FF:000006">
    <property type="entry name" value="Sensor histidine kinase WalK"/>
    <property type="match status" value="1"/>
</dbReference>
<feature type="domain" description="Response regulatory" evidence="10">
    <location>
        <begin position="596"/>
        <end position="711"/>
    </location>
</feature>
<keyword evidence="8" id="KW-0812">Transmembrane</keyword>
<dbReference type="CDD" id="cd17546">
    <property type="entry name" value="REC_hyHK_CKI1_RcsC-like"/>
    <property type="match status" value="1"/>
</dbReference>
<dbReference type="InterPro" id="IPR001789">
    <property type="entry name" value="Sig_transdc_resp-reg_receiver"/>
</dbReference>
<feature type="transmembrane region" description="Helical" evidence="8">
    <location>
        <begin position="29"/>
        <end position="50"/>
    </location>
</feature>
<evidence type="ECO:0000256" key="7">
    <source>
        <dbReference type="PROSITE-ProRule" id="PRU00169"/>
    </source>
</evidence>
<dbReference type="InterPro" id="IPR036890">
    <property type="entry name" value="HATPase_C_sf"/>
</dbReference>
<feature type="modified residue" description="4-aspartylphosphate" evidence="7">
    <location>
        <position position="646"/>
    </location>
</feature>
<keyword evidence="8" id="KW-0472">Membrane</keyword>
<dbReference type="InterPro" id="IPR005467">
    <property type="entry name" value="His_kinase_dom"/>
</dbReference>
<keyword evidence="4" id="KW-0808">Transferase</keyword>
<dbReference type="SMART" id="SM00387">
    <property type="entry name" value="HATPase_c"/>
    <property type="match status" value="1"/>
</dbReference>
<dbReference type="EC" id="2.7.13.3" evidence="2"/>
<evidence type="ECO:0000256" key="8">
    <source>
        <dbReference type="SAM" id="Phobius"/>
    </source>
</evidence>
<evidence type="ECO:0000259" key="9">
    <source>
        <dbReference type="PROSITE" id="PS50109"/>
    </source>
</evidence>
<accession>A0A1H9D7W9</accession>
<dbReference type="Pfam" id="PF02518">
    <property type="entry name" value="HATPase_c"/>
    <property type="match status" value="1"/>
</dbReference>
<dbReference type="CDD" id="cd00082">
    <property type="entry name" value="HisKA"/>
    <property type="match status" value="1"/>
</dbReference>
<gene>
    <name evidence="11" type="ORF">SAMN05444005_10685</name>
</gene>
<evidence type="ECO:0000256" key="4">
    <source>
        <dbReference type="ARBA" id="ARBA00022679"/>
    </source>
</evidence>
<keyword evidence="8" id="KW-1133">Transmembrane helix</keyword>
<evidence type="ECO:0000256" key="3">
    <source>
        <dbReference type="ARBA" id="ARBA00022553"/>
    </source>
</evidence>
<dbReference type="InterPro" id="IPR004358">
    <property type="entry name" value="Sig_transdc_His_kin-like_C"/>
</dbReference>
<dbReference type="PANTHER" id="PTHR45339:SF1">
    <property type="entry name" value="HYBRID SIGNAL TRANSDUCTION HISTIDINE KINASE J"/>
    <property type="match status" value="1"/>
</dbReference>
<evidence type="ECO:0000256" key="2">
    <source>
        <dbReference type="ARBA" id="ARBA00012438"/>
    </source>
</evidence>
<dbReference type="CDD" id="cd16922">
    <property type="entry name" value="HATPase_EvgS-ArcB-TorS-like"/>
    <property type="match status" value="1"/>
</dbReference>
<evidence type="ECO:0000313" key="12">
    <source>
        <dbReference type="Proteomes" id="UP000198648"/>
    </source>
</evidence>
<reference evidence="11 12" key="1">
    <citation type="submission" date="2016-10" db="EMBL/GenBank/DDBJ databases">
        <authorList>
            <person name="de Groot N.N."/>
        </authorList>
    </citation>
    <scope>NUCLEOTIDE SEQUENCE [LARGE SCALE GENOMIC DNA]</scope>
    <source>
        <strain evidence="11 12">DSM 27078</strain>
    </source>
</reference>
<evidence type="ECO:0000256" key="6">
    <source>
        <dbReference type="ARBA" id="ARBA00023012"/>
    </source>
</evidence>
<dbReference type="PROSITE" id="PS50110">
    <property type="entry name" value="RESPONSE_REGULATORY"/>
    <property type="match status" value="1"/>
</dbReference>
<dbReference type="Pfam" id="PF00512">
    <property type="entry name" value="HisKA"/>
    <property type="match status" value="1"/>
</dbReference>
<dbReference type="Pfam" id="PF00072">
    <property type="entry name" value="Response_reg"/>
    <property type="match status" value="1"/>
</dbReference>
<dbReference type="Gene3D" id="1.10.287.130">
    <property type="match status" value="1"/>
</dbReference>
<dbReference type="SMART" id="SM00448">
    <property type="entry name" value="REC"/>
    <property type="match status" value="1"/>
</dbReference>
<organism evidence="11 12">
    <name type="scientific">Flavobacterium urocaniciphilum</name>
    <dbReference type="NCBI Taxonomy" id="1299341"/>
    <lineage>
        <taxon>Bacteria</taxon>
        <taxon>Pseudomonadati</taxon>
        <taxon>Bacteroidota</taxon>
        <taxon>Flavobacteriia</taxon>
        <taxon>Flavobacteriales</taxon>
        <taxon>Flavobacteriaceae</taxon>
        <taxon>Flavobacterium</taxon>
    </lineage>
</organism>
<dbReference type="PANTHER" id="PTHR45339">
    <property type="entry name" value="HYBRID SIGNAL TRANSDUCTION HISTIDINE KINASE J"/>
    <property type="match status" value="1"/>
</dbReference>
<comment type="catalytic activity">
    <reaction evidence="1">
        <text>ATP + protein L-histidine = ADP + protein N-phospho-L-histidine.</text>
        <dbReference type="EC" id="2.7.13.3"/>
    </reaction>
</comment>
<dbReference type="STRING" id="1299341.SAMN05444005_10685"/>
<dbReference type="EMBL" id="FOEI01000006">
    <property type="protein sequence ID" value="SEQ09550.1"/>
    <property type="molecule type" value="Genomic_DNA"/>
</dbReference>
<feature type="transmembrane region" description="Helical" evidence="8">
    <location>
        <begin position="263"/>
        <end position="282"/>
    </location>
</feature>
<evidence type="ECO:0000256" key="1">
    <source>
        <dbReference type="ARBA" id="ARBA00000085"/>
    </source>
</evidence>
<evidence type="ECO:0000256" key="5">
    <source>
        <dbReference type="ARBA" id="ARBA00022777"/>
    </source>
</evidence>
<sequence length="713" mass="82122">MIFSYIYACREMSMNSLIHKFRNSTYFKVVSLVSLVSFGLLLIVVFLYFYMRVQEKAIFKSSRELYDNEIHSLLKLNSESYEAVVNDATYWDEFVTFTETKNLKWFNTSIAVLIDTYNVEYLSAYSANGEFITKVSTLKIQTKDFIPKDVFEKLRDKKFEKFYLSIPEGIVEVYGASIHPSSDPFKNKTKASGFFIMARLLDREYFANIEEICSSKIKFYTGKEKALKTVYTTIPLLDINGREVSKLYCKRAYDIDFYITKSILCVMAIAIIISWIIFIFFANKWSRVPLNLIKRILKKNDTAAIENLKNIKGEFRYMGKLFEENFRQKAELIHSKQKAEESDKLKSAFLMNLSHEIRTPMNAIVGFSDLLLDEKITPEEKQEFVRIVQYNSRNLLSIVDDLIEMSKIDSDLIKPNFSSVNLNQLLQATFESAQFSNKNPNVEVKLQKPSVELRKNIVTDAIKLNQIIINLLNNALKFTDEGFVILDCDVDTNKNLIVFQVKDSGVGIPDTFKDKIFKRFNKINSKNITANDGLGLGLAISKSYVEMLSGSISVESKEGLGSTFTITIPLIYADDETGELVKTELIENYSLGNEEIVLVAEDDNINFKLIEKLLKIFNFKVIRAKDGLEAVEICKTNHEIDLVFMDIKMPNLDGYGAFEKIREFNKEIPIIAQTSYSFPEEVQKIQKLGFNDFISKPLDKELLYDLIKKYFNK</sequence>
<dbReference type="Pfam" id="PF05228">
    <property type="entry name" value="CHASE4"/>
    <property type="match status" value="1"/>
</dbReference>
<dbReference type="InterPro" id="IPR003594">
    <property type="entry name" value="HATPase_dom"/>
</dbReference>
<keyword evidence="12" id="KW-1185">Reference proteome</keyword>
<keyword evidence="6" id="KW-0902">Two-component regulatory system</keyword>
<dbReference type="InterPro" id="IPR036097">
    <property type="entry name" value="HisK_dim/P_sf"/>
</dbReference>
<dbReference type="AlphaFoldDB" id="A0A1H9D7W9"/>
<dbReference type="PRINTS" id="PR00344">
    <property type="entry name" value="BCTRLSENSOR"/>
</dbReference>
<proteinExistence type="predicted"/>